<feature type="domain" description="Periplasmic binding protein" evidence="5">
    <location>
        <begin position="27"/>
        <end position="279"/>
    </location>
</feature>
<dbReference type="SUPFAM" id="SSF53822">
    <property type="entry name" value="Periplasmic binding protein-like I"/>
    <property type="match status" value="1"/>
</dbReference>
<dbReference type="InterPro" id="IPR025997">
    <property type="entry name" value="SBP_2_dom"/>
</dbReference>
<dbReference type="PANTHER" id="PTHR46847">
    <property type="entry name" value="D-ALLOSE-BINDING PERIPLASMIC PROTEIN-RELATED"/>
    <property type="match status" value="1"/>
</dbReference>
<dbReference type="Gene3D" id="3.40.50.2300">
    <property type="match status" value="2"/>
</dbReference>
<accession>A0ABV8ZR25</accession>
<comment type="similarity">
    <text evidence="2">Belongs to the bacterial solute-binding protein 2 family.</text>
</comment>
<keyword evidence="3 4" id="KW-0732">Signal</keyword>
<dbReference type="RefSeq" id="WP_231461129.1">
    <property type="nucleotide sequence ID" value="NZ_JAJOHW010000021.1"/>
</dbReference>
<evidence type="ECO:0000256" key="1">
    <source>
        <dbReference type="ARBA" id="ARBA00004196"/>
    </source>
</evidence>
<protein>
    <submittedName>
        <fullName evidence="6">Substrate-binding domain-containing protein</fullName>
    </submittedName>
</protein>
<dbReference type="EMBL" id="JBHSEK010000003">
    <property type="protein sequence ID" value="MFC4489261.1"/>
    <property type="molecule type" value="Genomic_DNA"/>
</dbReference>
<name>A0ABV8ZR25_9NEIS</name>
<proteinExistence type="inferred from homology"/>
<organism evidence="6 7">
    <name type="scientific">Chromobacterium aquaticum</name>
    <dbReference type="NCBI Taxonomy" id="467180"/>
    <lineage>
        <taxon>Bacteria</taxon>
        <taxon>Pseudomonadati</taxon>
        <taxon>Pseudomonadota</taxon>
        <taxon>Betaproteobacteria</taxon>
        <taxon>Neisseriales</taxon>
        <taxon>Chromobacteriaceae</taxon>
        <taxon>Chromobacterium</taxon>
    </lineage>
</organism>
<evidence type="ECO:0000256" key="3">
    <source>
        <dbReference type="ARBA" id="ARBA00022729"/>
    </source>
</evidence>
<feature type="signal peptide" evidence="4">
    <location>
        <begin position="1"/>
        <end position="20"/>
    </location>
</feature>
<evidence type="ECO:0000313" key="7">
    <source>
        <dbReference type="Proteomes" id="UP001595999"/>
    </source>
</evidence>
<sequence>MKPSRFLACCWPLLAGAASAAPPPSRIGISVGALDNPFYQIVARGALQEARALNPQAQITTLSANFSLERQREQVRQLLRLRVELILLVAADSKAVAPLVREAQQAGVRVVAVDVDAVGADGTVKSDNVQAGVLACRYLAERMHGEGNFVIQNGPPVSSVWDRVAGCRRSLAAFPKIQLLSHQESGLASSWGGKRLMTQLLLRYPAINGVFASNDRQALGAEQAARAAGRKEVMIAGVDGSPDIEKALRGDSQIVASSSQAPYAMGVEAVKLGRQLLANPKLKPRTVTVPVQLITRDNIGAYQGWQGPQSSASAAAGR</sequence>
<comment type="subcellular location">
    <subcellularLocation>
        <location evidence="1">Cell envelope</location>
    </subcellularLocation>
</comment>
<dbReference type="PANTHER" id="PTHR46847:SF2">
    <property type="entry name" value="ABC TRANSPORTER SUGAR-BINDING PROTEIN"/>
    <property type="match status" value="1"/>
</dbReference>
<evidence type="ECO:0000259" key="5">
    <source>
        <dbReference type="Pfam" id="PF13407"/>
    </source>
</evidence>
<evidence type="ECO:0000313" key="6">
    <source>
        <dbReference type="EMBL" id="MFC4489261.1"/>
    </source>
</evidence>
<keyword evidence="7" id="KW-1185">Reference proteome</keyword>
<feature type="chain" id="PRO_5045180752" evidence="4">
    <location>
        <begin position="21"/>
        <end position="318"/>
    </location>
</feature>
<comment type="caution">
    <text evidence="6">The sequence shown here is derived from an EMBL/GenBank/DDBJ whole genome shotgun (WGS) entry which is preliminary data.</text>
</comment>
<dbReference type="InterPro" id="IPR028082">
    <property type="entry name" value="Peripla_BP_I"/>
</dbReference>
<evidence type="ECO:0000256" key="2">
    <source>
        <dbReference type="ARBA" id="ARBA00007639"/>
    </source>
</evidence>
<dbReference type="Pfam" id="PF13407">
    <property type="entry name" value="Peripla_BP_4"/>
    <property type="match status" value="1"/>
</dbReference>
<evidence type="ECO:0000256" key="4">
    <source>
        <dbReference type="SAM" id="SignalP"/>
    </source>
</evidence>
<dbReference type="Proteomes" id="UP001595999">
    <property type="component" value="Unassembled WGS sequence"/>
</dbReference>
<gene>
    <name evidence="6" type="ORF">ACFO0R_06485</name>
</gene>
<reference evidence="7" key="1">
    <citation type="journal article" date="2019" name="Int. J. Syst. Evol. Microbiol.">
        <title>The Global Catalogue of Microorganisms (GCM) 10K type strain sequencing project: providing services to taxonomists for standard genome sequencing and annotation.</title>
        <authorList>
            <consortium name="The Broad Institute Genomics Platform"/>
            <consortium name="The Broad Institute Genome Sequencing Center for Infectious Disease"/>
            <person name="Wu L."/>
            <person name="Ma J."/>
        </authorList>
    </citation>
    <scope>NUCLEOTIDE SEQUENCE [LARGE SCALE GENOMIC DNA]</scope>
    <source>
        <strain evidence="7">CGMCC 4.7608</strain>
    </source>
</reference>